<evidence type="ECO:0000256" key="1">
    <source>
        <dbReference type="ARBA" id="ARBA00004275"/>
    </source>
</evidence>
<dbReference type="InterPro" id="IPR051687">
    <property type="entry name" value="Peroxisomal_Beta-Oxidation"/>
</dbReference>
<keyword evidence="8" id="KW-0413">Isomerase</keyword>
<dbReference type="InterPro" id="IPR002347">
    <property type="entry name" value="SDR_fam"/>
</dbReference>
<keyword evidence="6" id="KW-0443">Lipid metabolism</keyword>
<keyword evidence="5" id="KW-0560">Oxidoreductase</keyword>
<dbReference type="AlphaFoldDB" id="A0AAW0PWG7"/>
<keyword evidence="7" id="KW-0576">Peroxisome</keyword>
<keyword evidence="9" id="KW-0456">Lyase</keyword>
<dbReference type="Gene3D" id="3.10.129.10">
    <property type="entry name" value="Hotdog Thioesterase"/>
    <property type="match status" value="2"/>
</dbReference>
<comment type="caution">
    <text evidence="12">The sequence shown here is derived from an EMBL/GenBank/DDBJ whole genome shotgun (WGS) entry which is preliminary data.</text>
</comment>
<evidence type="ECO:0000256" key="4">
    <source>
        <dbReference type="ARBA" id="ARBA00022832"/>
    </source>
</evidence>
<feature type="domain" description="Ketoreductase" evidence="11">
    <location>
        <begin position="8"/>
        <end position="196"/>
    </location>
</feature>
<comment type="pathway">
    <text evidence="2">Lipid metabolism; fatty acid beta-oxidation.</text>
</comment>
<dbReference type="GO" id="GO:0006631">
    <property type="term" value="P:fatty acid metabolic process"/>
    <property type="evidence" value="ECO:0007669"/>
    <property type="project" value="UniProtKB-KW"/>
</dbReference>
<evidence type="ECO:0000256" key="10">
    <source>
        <dbReference type="ARBA" id="ARBA00073497"/>
    </source>
</evidence>
<evidence type="ECO:0000256" key="9">
    <source>
        <dbReference type="ARBA" id="ARBA00023239"/>
    </source>
</evidence>
<dbReference type="GO" id="GO:0016491">
    <property type="term" value="F:oxidoreductase activity"/>
    <property type="evidence" value="ECO:0007669"/>
    <property type="project" value="UniProtKB-KW"/>
</dbReference>
<dbReference type="CDD" id="cd03448">
    <property type="entry name" value="HDE_HSD"/>
    <property type="match status" value="1"/>
</dbReference>
<dbReference type="Gene3D" id="3.40.50.720">
    <property type="entry name" value="NAD(P)-binding Rossmann-like Domain"/>
    <property type="match status" value="2"/>
</dbReference>
<evidence type="ECO:0000313" key="13">
    <source>
        <dbReference type="Proteomes" id="UP001460270"/>
    </source>
</evidence>
<dbReference type="FunFam" id="3.40.50.720:FF:000185">
    <property type="entry name" value="peroxisomal multifunctional enzyme type 2"/>
    <property type="match status" value="1"/>
</dbReference>
<organism evidence="12 13">
    <name type="scientific">Mugilogobius chulae</name>
    <name type="common">yellowstripe goby</name>
    <dbReference type="NCBI Taxonomy" id="88201"/>
    <lineage>
        <taxon>Eukaryota</taxon>
        <taxon>Metazoa</taxon>
        <taxon>Chordata</taxon>
        <taxon>Craniata</taxon>
        <taxon>Vertebrata</taxon>
        <taxon>Euteleostomi</taxon>
        <taxon>Actinopterygii</taxon>
        <taxon>Neopterygii</taxon>
        <taxon>Teleostei</taxon>
        <taxon>Neoteleostei</taxon>
        <taxon>Acanthomorphata</taxon>
        <taxon>Gobiaria</taxon>
        <taxon>Gobiiformes</taxon>
        <taxon>Gobioidei</taxon>
        <taxon>Gobiidae</taxon>
        <taxon>Gobionellinae</taxon>
        <taxon>Mugilogobius</taxon>
    </lineage>
</organism>
<evidence type="ECO:0000256" key="7">
    <source>
        <dbReference type="ARBA" id="ARBA00023140"/>
    </source>
</evidence>
<dbReference type="GO" id="GO:0018812">
    <property type="term" value="F:3-hydroxyacyl-CoA dehydratase activity"/>
    <property type="evidence" value="ECO:0007669"/>
    <property type="project" value="UniProtKB-ARBA"/>
</dbReference>
<evidence type="ECO:0000313" key="12">
    <source>
        <dbReference type="EMBL" id="KAK7934260.1"/>
    </source>
</evidence>
<dbReference type="EMBL" id="JBBPFD010000003">
    <property type="protein sequence ID" value="KAK7934260.1"/>
    <property type="molecule type" value="Genomic_DNA"/>
</dbReference>
<protein>
    <recommendedName>
        <fullName evidence="10">Peroxisomal multifunctional enzyme type 2</fullName>
    </recommendedName>
</protein>
<dbReference type="InterPro" id="IPR057326">
    <property type="entry name" value="KR_dom"/>
</dbReference>
<dbReference type="SUPFAM" id="SSF51735">
    <property type="entry name" value="NAD(P)-binding Rossmann-fold domains"/>
    <property type="match status" value="1"/>
</dbReference>
<accession>A0AAW0PWG7</accession>
<dbReference type="SMART" id="SM00822">
    <property type="entry name" value="PKS_KR"/>
    <property type="match status" value="1"/>
</dbReference>
<dbReference type="Pfam" id="PF22622">
    <property type="entry name" value="MFE-2_hydrat-2_N"/>
    <property type="match status" value="1"/>
</dbReference>
<dbReference type="GO" id="GO:0005777">
    <property type="term" value="C:peroxisome"/>
    <property type="evidence" value="ECO:0007669"/>
    <property type="project" value="UniProtKB-SubCell"/>
</dbReference>
<dbReference type="PRINTS" id="PR00080">
    <property type="entry name" value="SDRFAMILY"/>
</dbReference>
<sequence length="663" mass="71404">MSLSFEGRVVLVTGAGGGLGKAYALAFAERGASVIVNDLGGDIKGGGKSSAAADKVVEEIKAKGGKAVANYDSVEDGEKLIQTALDAFGRIDVVVNNAGILRDRSFARTSDTDWDLIHRVHLRGSFSVTRAAWSHMKNQKFGRIIMTTSAAGIYGNFGQANYSAAKLGMLGLANTLAIEGGKYNVLCNTIAPVAGSRLTETVMPPDLLENLKPEYVSPLVLWLCHEDCRENGSLFEVGAGWVGKLRWERTKGAIVRHKTHPMSPEDVRDQWGKISDFTNADKISTIGESLQSLVNVLSQVNSEGEVEANPTAAVASTSGINPDSAVGHKLAPVEFSYTHTQCILYALGVGMSTKDPDALRYLYENHSEFSCLPTFGVILGQNSMMGMTSVPGLNIDLSQVLHGEQYLELFKPLPTSGSMTVQTTIADVLDKGSGAVILLDVNTYSGNELICFSQYSIFVVGAGGFGGKRISDKAKPLVPPPKRTPDAVMIDATTRDQAALYRLSGDWNPLHIDPSFAAMAGFEQPILHGLCSFGFAARHVLKQYADNDPARFKAIKVRFMKPVLPGQSLQTEMWKEGNRIHLQCKVKETDAVVLSGAYVDLHPALDAAPEKPSETGGLQSELVFAEIGRRIKDMAQSWSKRSTQCLDGRLPRTAKTLLSGPLI</sequence>
<dbReference type="PANTHER" id="PTHR45024">
    <property type="entry name" value="DEHYDROGENASES, SHORT CHAIN"/>
    <property type="match status" value="1"/>
</dbReference>
<evidence type="ECO:0000256" key="3">
    <source>
        <dbReference type="ARBA" id="ARBA00006484"/>
    </source>
</evidence>
<comment type="subcellular location">
    <subcellularLocation>
        <location evidence="1">Peroxisome</location>
    </subcellularLocation>
</comment>
<evidence type="ECO:0000259" key="11">
    <source>
        <dbReference type="SMART" id="SM00822"/>
    </source>
</evidence>
<evidence type="ECO:0000256" key="6">
    <source>
        <dbReference type="ARBA" id="ARBA00023098"/>
    </source>
</evidence>
<dbReference type="PANTHER" id="PTHR45024:SF2">
    <property type="entry name" value="SCP2 DOMAIN-CONTAINING PROTEIN"/>
    <property type="match status" value="1"/>
</dbReference>
<dbReference type="PRINTS" id="PR00081">
    <property type="entry name" value="GDHRDH"/>
</dbReference>
<dbReference type="InterPro" id="IPR029069">
    <property type="entry name" value="HotDog_dom_sf"/>
</dbReference>
<dbReference type="InterPro" id="IPR054357">
    <property type="entry name" value="MFE-2_N"/>
</dbReference>
<dbReference type="CDD" id="cd05353">
    <property type="entry name" value="hydroxyacyl-CoA-like_DH_SDR_c-like"/>
    <property type="match status" value="1"/>
</dbReference>
<dbReference type="InterPro" id="IPR036291">
    <property type="entry name" value="NAD(P)-bd_dom_sf"/>
</dbReference>
<dbReference type="InterPro" id="IPR002539">
    <property type="entry name" value="MaoC-like_dom"/>
</dbReference>
<evidence type="ECO:0000256" key="2">
    <source>
        <dbReference type="ARBA" id="ARBA00005005"/>
    </source>
</evidence>
<dbReference type="GO" id="GO:0016853">
    <property type="term" value="F:isomerase activity"/>
    <property type="evidence" value="ECO:0007669"/>
    <property type="project" value="UniProtKB-KW"/>
</dbReference>
<name>A0AAW0PWG7_9GOBI</name>
<evidence type="ECO:0000256" key="5">
    <source>
        <dbReference type="ARBA" id="ARBA00023002"/>
    </source>
</evidence>
<dbReference type="Pfam" id="PF01575">
    <property type="entry name" value="MaoC_dehydratas"/>
    <property type="match status" value="1"/>
</dbReference>
<gene>
    <name evidence="12" type="ORF">WMY93_005156</name>
</gene>
<reference evidence="13" key="1">
    <citation type="submission" date="2024-04" db="EMBL/GenBank/DDBJ databases">
        <title>Salinicola lusitanus LLJ914,a marine bacterium isolated from the Okinawa Trough.</title>
        <authorList>
            <person name="Li J."/>
        </authorList>
    </citation>
    <scope>NUCLEOTIDE SEQUENCE [LARGE SCALE GENOMIC DNA]</scope>
</reference>
<proteinExistence type="inferred from homology"/>
<dbReference type="InterPro" id="IPR020904">
    <property type="entry name" value="Sc_DH/Rdtase_CS"/>
</dbReference>
<comment type="similarity">
    <text evidence="3">Belongs to the short-chain dehydrogenases/reductases (SDR) family.</text>
</comment>
<dbReference type="Pfam" id="PF00106">
    <property type="entry name" value="adh_short"/>
    <property type="match status" value="1"/>
</dbReference>
<dbReference type="PROSITE" id="PS00061">
    <property type="entry name" value="ADH_SHORT"/>
    <property type="match status" value="1"/>
</dbReference>
<dbReference type="SUPFAM" id="SSF54637">
    <property type="entry name" value="Thioesterase/thiol ester dehydrase-isomerase"/>
    <property type="match status" value="2"/>
</dbReference>
<keyword evidence="4" id="KW-0276">Fatty acid metabolism</keyword>
<dbReference type="Proteomes" id="UP001460270">
    <property type="component" value="Unassembled WGS sequence"/>
</dbReference>
<dbReference type="FunFam" id="3.10.129.10:FF:000013">
    <property type="entry name" value="Peroxisomal multifunctional enzyme type 2"/>
    <property type="match status" value="1"/>
</dbReference>
<evidence type="ECO:0000256" key="8">
    <source>
        <dbReference type="ARBA" id="ARBA00023235"/>
    </source>
</evidence>
<keyword evidence="13" id="KW-1185">Reference proteome</keyword>